<protein>
    <recommendedName>
        <fullName evidence="1">F-box domain-containing protein</fullName>
    </recommendedName>
</protein>
<dbReference type="InterPro" id="IPR001810">
    <property type="entry name" value="F-box_dom"/>
</dbReference>
<dbReference type="Proteomes" id="UP001054902">
    <property type="component" value="Unassembled WGS sequence"/>
</dbReference>
<dbReference type="CDD" id="cd22162">
    <property type="entry name" value="F-box_AtSKIP3-like"/>
    <property type="match status" value="1"/>
</dbReference>
<proteinExistence type="predicted"/>
<dbReference type="Pfam" id="PF12937">
    <property type="entry name" value="F-box-like"/>
    <property type="match status" value="1"/>
</dbReference>
<evidence type="ECO:0000259" key="1">
    <source>
        <dbReference type="PROSITE" id="PS50181"/>
    </source>
</evidence>
<dbReference type="InterPro" id="IPR036047">
    <property type="entry name" value="F-box-like_dom_sf"/>
</dbReference>
<dbReference type="Gene3D" id="1.20.1280.50">
    <property type="match status" value="1"/>
</dbReference>
<evidence type="ECO:0000313" key="2">
    <source>
        <dbReference type="EMBL" id="GFH45149.1"/>
    </source>
</evidence>
<gene>
    <name evidence="2" type="ORF">CTEN210_01623</name>
</gene>
<comment type="caution">
    <text evidence="2">The sequence shown here is derived from an EMBL/GenBank/DDBJ whole genome shotgun (WGS) entry which is preliminary data.</text>
</comment>
<dbReference type="SMART" id="SM00256">
    <property type="entry name" value="FBOX"/>
    <property type="match status" value="1"/>
</dbReference>
<sequence length="276" mass="31721">MSIEALPQGVLSTILSFLEKPKDVADCALVSKQFYDASSSDIVWKAMAQSIYGDELANETLNKYDGNWKAMVVDDNRLGACPTLFNIKTSAWKHNGIATHLNNSSHYYCTIPCIKWDRKNRIVRVYIDARGEMDLRAPVRSGIRLRSDDGCSQKDTSGQRFVSELKEETTGHYKGFICYLESDIDPSFHDVSNNTKGKCTFCYANLMQRSWADYEPVELFSFQPNTSMKDVFSNKNGKITYTSYKSPFTDETEEEKRWRFLKPSVRNRKRPSAWWV</sequence>
<evidence type="ECO:0000313" key="3">
    <source>
        <dbReference type="Proteomes" id="UP001054902"/>
    </source>
</evidence>
<dbReference type="EMBL" id="BLLK01000020">
    <property type="protein sequence ID" value="GFH45149.1"/>
    <property type="molecule type" value="Genomic_DNA"/>
</dbReference>
<dbReference type="AlphaFoldDB" id="A0AAD3CHY8"/>
<reference evidence="2 3" key="1">
    <citation type="journal article" date="2021" name="Sci. Rep.">
        <title>The genome of the diatom Chaetoceros tenuissimus carries an ancient integrated fragment of an extant virus.</title>
        <authorList>
            <person name="Hongo Y."/>
            <person name="Kimura K."/>
            <person name="Takaki Y."/>
            <person name="Yoshida Y."/>
            <person name="Baba S."/>
            <person name="Kobayashi G."/>
            <person name="Nagasaki K."/>
            <person name="Hano T."/>
            <person name="Tomaru Y."/>
        </authorList>
    </citation>
    <scope>NUCLEOTIDE SEQUENCE [LARGE SCALE GENOMIC DNA]</scope>
    <source>
        <strain evidence="2 3">NIES-3715</strain>
    </source>
</reference>
<dbReference type="PROSITE" id="PS50181">
    <property type="entry name" value="FBOX"/>
    <property type="match status" value="1"/>
</dbReference>
<name>A0AAD3CHY8_9STRA</name>
<dbReference type="SUPFAM" id="SSF81383">
    <property type="entry name" value="F-box domain"/>
    <property type="match status" value="1"/>
</dbReference>
<organism evidence="2 3">
    <name type="scientific">Chaetoceros tenuissimus</name>
    <dbReference type="NCBI Taxonomy" id="426638"/>
    <lineage>
        <taxon>Eukaryota</taxon>
        <taxon>Sar</taxon>
        <taxon>Stramenopiles</taxon>
        <taxon>Ochrophyta</taxon>
        <taxon>Bacillariophyta</taxon>
        <taxon>Coscinodiscophyceae</taxon>
        <taxon>Chaetocerotophycidae</taxon>
        <taxon>Chaetocerotales</taxon>
        <taxon>Chaetocerotaceae</taxon>
        <taxon>Chaetoceros</taxon>
    </lineage>
</organism>
<keyword evidence="3" id="KW-1185">Reference proteome</keyword>
<accession>A0AAD3CHY8</accession>
<feature type="domain" description="F-box" evidence="1">
    <location>
        <begin position="1"/>
        <end position="47"/>
    </location>
</feature>